<evidence type="ECO:0000256" key="1">
    <source>
        <dbReference type="SAM" id="SignalP"/>
    </source>
</evidence>
<dbReference type="Proteomes" id="UP000738349">
    <property type="component" value="Unassembled WGS sequence"/>
</dbReference>
<evidence type="ECO:0000313" key="3">
    <source>
        <dbReference type="Proteomes" id="UP000738349"/>
    </source>
</evidence>
<name>A0A9P9DAH9_9HYPO</name>
<accession>A0A9P9DAH9</accession>
<reference evidence="2" key="1">
    <citation type="journal article" date="2021" name="Nat. Commun.">
        <title>Genetic determinants of endophytism in the Arabidopsis root mycobiome.</title>
        <authorList>
            <person name="Mesny F."/>
            <person name="Miyauchi S."/>
            <person name="Thiergart T."/>
            <person name="Pickel B."/>
            <person name="Atanasova L."/>
            <person name="Karlsson M."/>
            <person name="Huettel B."/>
            <person name="Barry K.W."/>
            <person name="Haridas S."/>
            <person name="Chen C."/>
            <person name="Bauer D."/>
            <person name="Andreopoulos W."/>
            <person name="Pangilinan J."/>
            <person name="LaButti K."/>
            <person name="Riley R."/>
            <person name="Lipzen A."/>
            <person name="Clum A."/>
            <person name="Drula E."/>
            <person name="Henrissat B."/>
            <person name="Kohler A."/>
            <person name="Grigoriev I.V."/>
            <person name="Martin F.M."/>
            <person name="Hacquard S."/>
        </authorList>
    </citation>
    <scope>NUCLEOTIDE SEQUENCE</scope>
    <source>
        <strain evidence="2">MPI-CAGE-AT-0147</strain>
    </source>
</reference>
<dbReference type="AlphaFoldDB" id="A0A9P9DAH9"/>
<comment type="caution">
    <text evidence="2">The sequence shown here is derived from an EMBL/GenBank/DDBJ whole genome shotgun (WGS) entry which is preliminary data.</text>
</comment>
<organism evidence="2 3">
    <name type="scientific">Dactylonectria macrodidyma</name>
    <dbReference type="NCBI Taxonomy" id="307937"/>
    <lineage>
        <taxon>Eukaryota</taxon>
        <taxon>Fungi</taxon>
        <taxon>Dikarya</taxon>
        <taxon>Ascomycota</taxon>
        <taxon>Pezizomycotina</taxon>
        <taxon>Sordariomycetes</taxon>
        <taxon>Hypocreomycetidae</taxon>
        <taxon>Hypocreales</taxon>
        <taxon>Nectriaceae</taxon>
        <taxon>Dactylonectria</taxon>
    </lineage>
</organism>
<evidence type="ECO:0008006" key="4">
    <source>
        <dbReference type="Google" id="ProtNLM"/>
    </source>
</evidence>
<feature type="signal peptide" evidence="1">
    <location>
        <begin position="1"/>
        <end position="18"/>
    </location>
</feature>
<sequence>MLSKNFLATLVLIVAASASPTKRGGDSCDQDQDLKCCQSTGLSPLWPGFIIGFGCTNVLSIADCNQFAGCCNQHGGLNVCVAV</sequence>
<evidence type="ECO:0000313" key="2">
    <source>
        <dbReference type="EMBL" id="KAH7115583.1"/>
    </source>
</evidence>
<protein>
    <recommendedName>
        <fullName evidence="4">Hydrophobin</fullName>
    </recommendedName>
</protein>
<keyword evidence="3" id="KW-1185">Reference proteome</keyword>
<dbReference type="EMBL" id="JAGMUV010000030">
    <property type="protein sequence ID" value="KAH7115583.1"/>
    <property type="molecule type" value="Genomic_DNA"/>
</dbReference>
<proteinExistence type="predicted"/>
<feature type="chain" id="PRO_5040147901" description="Hydrophobin" evidence="1">
    <location>
        <begin position="19"/>
        <end position="83"/>
    </location>
</feature>
<gene>
    <name evidence="2" type="ORF">EDB81DRAFT_892714</name>
</gene>
<keyword evidence="1" id="KW-0732">Signal</keyword>